<feature type="binding site" evidence="9">
    <location>
        <position position="100"/>
    </location>
    <ligand>
        <name>Fe(2+)</name>
        <dbReference type="ChEBI" id="CHEBI:29033"/>
    </ligand>
</feature>
<feature type="site" description="Important to generate the dianion" evidence="9">
    <location>
        <position position="108"/>
    </location>
</feature>
<comment type="caution">
    <text evidence="10">The sequence shown here is derived from an EMBL/GenBank/DDBJ whole genome shotgun (WGS) entry which is preliminary data.</text>
</comment>
<dbReference type="RefSeq" id="WP_187038429.1">
    <property type="nucleotide sequence ID" value="NZ_JADEWB010000014.1"/>
</dbReference>
<evidence type="ECO:0000256" key="3">
    <source>
        <dbReference type="ARBA" id="ARBA00022605"/>
    </source>
</evidence>
<dbReference type="Pfam" id="PF03079">
    <property type="entry name" value="ARD"/>
    <property type="match status" value="1"/>
</dbReference>
<evidence type="ECO:0000256" key="4">
    <source>
        <dbReference type="ARBA" id="ARBA00022723"/>
    </source>
</evidence>
<comment type="subunit">
    <text evidence="9">Monomer.</text>
</comment>
<dbReference type="Gene3D" id="2.60.120.10">
    <property type="entry name" value="Jelly Rolls"/>
    <property type="match status" value="1"/>
</dbReference>
<dbReference type="EC" id="1.13.11.53" evidence="9"/>
<feature type="binding site" evidence="9">
    <location>
        <position position="106"/>
    </location>
    <ligand>
        <name>Fe(2+)</name>
        <dbReference type="ChEBI" id="CHEBI:29033"/>
    </ligand>
</feature>
<dbReference type="EMBL" id="JADEWB010000014">
    <property type="protein sequence ID" value="MBE9235305.1"/>
    <property type="molecule type" value="Genomic_DNA"/>
</dbReference>
<evidence type="ECO:0000256" key="8">
    <source>
        <dbReference type="ARBA" id="ARBA00023167"/>
    </source>
</evidence>
<evidence type="ECO:0000256" key="6">
    <source>
        <dbReference type="ARBA" id="ARBA00023002"/>
    </source>
</evidence>
<dbReference type="InterPro" id="IPR023956">
    <property type="entry name" value="ARD_bac"/>
</dbReference>
<comment type="cofactor">
    <cofactor evidence="9">
        <name>Ni(2+)</name>
        <dbReference type="ChEBI" id="CHEBI:49786"/>
    </cofactor>
    <text evidence="9">Binds 1 nickel ion per monomer.</text>
</comment>
<feature type="binding site" evidence="9">
    <location>
        <position position="145"/>
    </location>
    <ligand>
        <name>Ni(2+)</name>
        <dbReference type="ChEBI" id="CHEBI:49786"/>
    </ligand>
</feature>
<dbReference type="EC" id="1.13.11.54" evidence="9"/>
<feature type="binding site" evidence="9">
    <location>
        <position position="106"/>
    </location>
    <ligand>
        <name>Ni(2+)</name>
        <dbReference type="ChEBI" id="CHEBI:49786"/>
    </ligand>
</feature>
<keyword evidence="5 9" id="KW-0223">Dioxygenase</keyword>
<keyword evidence="11" id="KW-1185">Reference proteome</keyword>
<dbReference type="GO" id="GO:0051213">
    <property type="term" value="F:dioxygenase activity"/>
    <property type="evidence" value="ECO:0007669"/>
    <property type="project" value="UniProtKB-KW"/>
</dbReference>
<feature type="binding site" evidence="9">
    <location>
        <position position="102"/>
    </location>
    <ligand>
        <name>Ni(2+)</name>
        <dbReference type="ChEBI" id="CHEBI:49786"/>
    </ligand>
</feature>
<protein>
    <recommendedName>
        <fullName evidence="9">Acireductone dioxygenase</fullName>
    </recommendedName>
    <alternativeName>
        <fullName evidence="9">1,2-dihydroxy-3-keto-5-methylthiopentene dioxygenase</fullName>
        <shortName evidence="9">DHK-MTPene dioxygenase</shortName>
    </alternativeName>
    <alternativeName>
        <fullName evidence="9">Acireductone dioxygenase (Fe(2+)-requiring)</fullName>
        <shortName evidence="9">ARD'</shortName>
        <shortName evidence="9">Fe-ARD</shortName>
        <ecNumber evidence="9">1.13.11.54</ecNumber>
    </alternativeName>
    <alternativeName>
        <fullName evidence="9">Acireductone dioxygenase (Ni(2+)-requiring)</fullName>
        <shortName evidence="9">ARD</shortName>
        <shortName evidence="9">Ni-ARD</shortName>
        <ecNumber evidence="9">1.13.11.53</ecNumber>
    </alternativeName>
</protein>
<evidence type="ECO:0000313" key="10">
    <source>
        <dbReference type="EMBL" id="MBE9235305.1"/>
    </source>
</evidence>
<evidence type="ECO:0000256" key="1">
    <source>
        <dbReference type="ARBA" id="ARBA00000428"/>
    </source>
</evidence>
<accession>A0ABR9VD09</accession>
<evidence type="ECO:0000256" key="9">
    <source>
        <dbReference type="HAMAP-Rule" id="MF_01682"/>
    </source>
</evidence>
<proteinExistence type="inferred from homology"/>
<dbReference type="Proteomes" id="UP000606776">
    <property type="component" value="Unassembled WGS sequence"/>
</dbReference>
<evidence type="ECO:0000256" key="2">
    <source>
        <dbReference type="ARBA" id="ARBA00022596"/>
    </source>
</evidence>
<feature type="binding site" evidence="9">
    <location>
        <position position="100"/>
    </location>
    <ligand>
        <name>Ni(2+)</name>
        <dbReference type="ChEBI" id="CHEBI:49786"/>
    </ligand>
</feature>
<dbReference type="InterPro" id="IPR004313">
    <property type="entry name" value="ARD"/>
</dbReference>
<reference evidence="10 11" key="1">
    <citation type="submission" date="2020-10" db="EMBL/GenBank/DDBJ databases">
        <authorList>
            <person name="Castelo-Branco R."/>
            <person name="Eusebio N."/>
            <person name="Adriana R."/>
            <person name="Vieira A."/>
            <person name="Brugerolle De Fraissinette N."/>
            <person name="Rezende De Castro R."/>
            <person name="Schneider M.P."/>
            <person name="Vasconcelos V."/>
            <person name="Leao P.N."/>
        </authorList>
    </citation>
    <scope>NUCLEOTIDE SEQUENCE [LARGE SCALE GENOMIC DNA]</scope>
    <source>
        <strain evidence="10 11">LEGE 00250</strain>
    </source>
</reference>
<dbReference type="PANTHER" id="PTHR23418">
    <property type="entry name" value="ACIREDUCTONE DIOXYGENASE"/>
    <property type="match status" value="1"/>
</dbReference>
<dbReference type="SUPFAM" id="SSF51182">
    <property type="entry name" value="RmlC-like cupins"/>
    <property type="match status" value="1"/>
</dbReference>
<evidence type="ECO:0000256" key="5">
    <source>
        <dbReference type="ARBA" id="ARBA00022964"/>
    </source>
</evidence>
<gene>
    <name evidence="9" type="primary">mtnD</name>
    <name evidence="10" type="ORF">IQ227_04430</name>
</gene>
<comment type="caution">
    <text evidence="9">Lacks conserved residue(s) required for the propagation of feature annotation.</text>
</comment>
<keyword evidence="8 9" id="KW-0486">Methionine biosynthesis</keyword>
<keyword evidence="6 9" id="KW-0560">Oxidoreductase</keyword>
<keyword evidence="7 9" id="KW-0408">Iron</keyword>
<keyword evidence="2 9" id="KW-0533">Nickel</keyword>
<dbReference type="InterPro" id="IPR014710">
    <property type="entry name" value="RmlC-like_jellyroll"/>
</dbReference>
<organism evidence="10 11">
    <name type="scientific">Sphaerospermopsis aphanizomenoides LEGE 00250</name>
    <dbReference type="NCBI Taxonomy" id="2777972"/>
    <lineage>
        <taxon>Bacteria</taxon>
        <taxon>Bacillati</taxon>
        <taxon>Cyanobacteriota</taxon>
        <taxon>Cyanophyceae</taxon>
        <taxon>Nostocales</taxon>
        <taxon>Aphanizomenonaceae</taxon>
        <taxon>Sphaerospermopsis</taxon>
        <taxon>Sphaerospermopsis aphanizomenoides</taxon>
    </lineage>
</organism>
<comment type="catalytic activity">
    <reaction evidence="9">
        <text>1,2-dihydroxy-5-(methylsulfanyl)pent-1-en-3-one + O2 = 3-(methylsulfanyl)propanoate + CO + formate + 2 H(+)</text>
        <dbReference type="Rhea" id="RHEA:14161"/>
        <dbReference type="ChEBI" id="CHEBI:15378"/>
        <dbReference type="ChEBI" id="CHEBI:15379"/>
        <dbReference type="ChEBI" id="CHEBI:15740"/>
        <dbReference type="ChEBI" id="CHEBI:17245"/>
        <dbReference type="ChEBI" id="CHEBI:49016"/>
        <dbReference type="ChEBI" id="CHEBI:49252"/>
        <dbReference type="EC" id="1.13.11.53"/>
    </reaction>
</comment>
<keyword evidence="3 9" id="KW-0028">Amino-acid biosynthesis</keyword>
<dbReference type="HAMAP" id="MF_01682">
    <property type="entry name" value="Salvage_MtnD"/>
    <property type="match status" value="1"/>
</dbReference>
<feature type="binding site" evidence="9">
    <location>
        <position position="145"/>
    </location>
    <ligand>
        <name>Fe(2+)</name>
        <dbReference type="ChEBI" id="CHEBI:29033"/>
    </ligand>
</feature>
<name>A0ABR9VD09_9CYAN</name>
<keyword evidence="4 9" id="KW-0479">Metal-binding</keyword>
<feature type="binding site" evidence="9">
    <location>
        <position position="102"/>
    </location>
    <ligand>
        <name>Fe(2+)</name>
        <dbReference type="ChEBI" id="CHEBI:29033"/>
    </ligand>
</feature>
<dbReference type="InterPro" id="IPR011051">
    <property type="entry name" value="RmlC_Cupin_sf"/>
</dbReference>
<sequence>MAVLKLENGTIHTDLITIAQELAPLNIEINRWTVTDNPQLKGLLAQDSLNEEQKEQVLQGLDSYFEQLKQTAGYQSRDLVVLHPGIPHLDELIAKFQQIHTHADDEVRYIIDGEGIFGFVLPDDSQVELTVEPEEYIKVPAGTEHWFYLTPIKRVKAVRYFTTTEGWTPEYTGRKIRIGQPVLV</sequence>
<comment type="similarity">
    <text evidence="9">Belongs to the acireductone dioxygenase (ARD) family.</text>
</comment>
<evidence type="ECO:0000313" key="11">
    <source>
        <dbReference type="Proteomes" id="UP000606776"/>
    </source>
</evidence>
<evidence type="ECO:0000256" key="7">
    <source>
        <dbReference type="ARBA" id="ARBA00023004"/>
    </source>
</evidence>
<dbReference type="PANTHER" id="PTHR23418:SF0">
    <property type="entry name" value="ACIREDUCTONE DIOXYGENASE"/>
    <property type="match status" value="1"/>
</dbReference>
<comment type="catalytic activity">
    <reaction evidence="1 9">
        <text>1,2-dihydroxy-5-(methylsulfanyl)pent-1-en-3-one + O2 = 4-methylsulfanyl-2-oxobutanoate + formate + 2 H(+)</text>
        <dbReference type="Rhea" id="RHEA:24504"/>
        <dbReference type="ChEBI" id="CHEBI:15378"/>
        <dbReference type="ChEBI" id="CHEBI:15379"/>
        <dbReference type="ChEBI" id="CHEBI:15740"/>
        <dbReference type="ChEBI" id="CHEBI:16723"/>
        <dbReference type="ChEBI" id="CHEBI:49252"/>
        <dbReference type="EC" id="1.13.11.54"/>
    </reaction>
</comment>
<feature type="site" description="May play a role in transmitting local conformational changes" evidence="9">
    <location>
        <position position="105"/>
    </location>
</feature>
<comment type="pathway">
    <text evidence="9">Amino-acid biosynthesis; L-methionine biosynthesis via salvage pathway; L-methionine from S-methyl-5-thio-alpha-D-ribose 1-phosphate: step 5/6.</text>
</comment>
<dbReference type="CDD" id="cd02232">
    <property type="entry name" value="cupin_ARD"/>
    <property type="match status" value="1"/>
</dbReference>
<comment type="cofactor">
    <cofactor evidence="9">
        <name>Fe(2+)</name>
        <dbReference type="ChEBI" id="CHEBI:29033"/>
    </cofactor>
    <text evidence="9">Binds 1 Fe(2+) cation per monomer.</text>
</comment>
<comment type="function">
    <text evidence="9">Catalyzes 2 different reactions between oxygene and the acireductone 1,2-dihydroxy-3-keto-5-methylthiopentene (DHK-MTPene) depending upon the metal bound in the active site. Fe-containing acireductone dioxygenase (Fe-ARD) produces formate and 2-keto-4-methylthiobutyrate (KMTB), the alpha-ketoacid precursor of methionine in the methionine recycle pathway. Ni-containing acireductone dioxygenase (Ni-ARD) produces methylthiopropionate, carbon monoxide and formate, and does not lie on the methionine recycle pathway.</text>
</comment>